<evidence type="ECO:0008006" key="3">
    <source>
        <dbReference type="Google" id="ProtNLM"/>
    </source>
</evidence>
<dbReference type="Pfam" id="PF12079">
    <property type="entry name" value="DUF3558"/>
    <property type="match status" value="1"/>
</dbReference>
<name>A0A1I7C024_9ACTN</name>
<proteinExistence type="predicted"/>
<dbReference type="AlphaFoldDB" id="A0A1I7C024"/>
<dbReference type="STRING" id="995060.SAMN04487904_113128"/>
<dbReference type="InterPro" id="IPR024520">
    <property type="entry name" value="DUF3558"/>
</dbReference>
<dbReference type="RefSeq" id="WP_092980743.1">
    <property type="nucleotide sequence ID" value="NZ_FPAT01000013.1"/>
</dbReference>
<protein>
    <recommendedName>
        <fullName evidence="3">DUF3558 domain-containing protein</fullName>
    </recommendedName>
</protein>
<sequence length="177" mass="19357">MIGRALRVTAVLLAGLGVISACGSSDRPKELSVSDVKPCELISQSARERLQVRAQPQSRDAVAEVDTEGSTCYFSPYDRSNVWLSVVTNHGIGRWSGDGPFDRSKSKEVSRIQGFRTVKVWFDGESPNPDHKCRIYVDVAAGKSLRVQVDESFTDEDPSTCTTARRFAEAAMQSLAA</sequence>
<dbReference type="PROSITE" id="PS51257">
    <property type="entry name" value="PROKAR_LIPOPROTEIN"/>
    <property type="match status" value="1"/>
</dbReference>
<dbReference type="EMBL" id="FPAT01000013">
    <property type="protein sequence ID" value="SFT92764.1"/>
    <property type="molecule type" value="Genomic_DNA"/>
</dbReference>
<accession>A0A1I7C024</accession>
<dbReference type="Proteomes" id="UP000199165">
    <property type="component" value="Unassembled WGS sequence"/>
</dbReference>
<reference evidence="2" key="1">
    <citation type="submission" date="2016-10" db="EMBL/GenBank/DDBJ databases">
        <authorList>
            <person name="Varghese N."/>
            <person name="Submissions S."/>
        </authorList>
    </citation>
    <scope>NUCLEOTIDE SEQUENCE [LARGE SCALE GENOMIC DNA]</scope>
    <source>
        <strain evidence="2">DSM 45501</strain>
    </source>
</reference>
<organism evidence="1 2">
    <name type="scientific">Actinopolyspora righensis</name>
    <dbReference type="NCBI Taxonomy" id="995060"/>
    <lineage>
        <taxon>Bacteria</taxon>
        <taxon>Bacillati</taxon>
        <taxon>Actinomycetota</taxon>
        <taxon>Actinomycetes</taxon>
        <taxon>Actinopolysporales</taxon>
        <taxon>Actinopolysporaceae</taxon>
        <taxon>Actinopolyspora</taxon>
        <taxon>Actinopolyspora alba group</taxon>
    </lineage>
</organism>
<gene>
    <name evidence="1" type="ORF">SAMN04487904_113128</name>
</gene>
<evidence type="ECO:0000313" key="2">
    <source>
        <dbReference type="Proteomes" id="UP000199165"/>
    </source>
</evidence>
<evidence type="ECO:0000313" key="1">
    <source>
        <dbReference type="EMBL" id="SFT92764.1"/>
    </source>
</evidence>
<keyword evidence="2" id="KW-1185">Reference proteome</keyword>